<evidence type="ECO:0000313" key="3">
    <source>
        <dbReference type="Proteomes" id="UP001399917"/>
    </source>
</evidence>
<dbReference type="EMBL" id="BAABDF010000007">
    <property type="protein sequence ID" value="GAA3878127.1"/>
    <property type="molecule type" value="Genomic_DNA"/>
</dbReference>
<keyword evidence="1" id="KW-0812">Transmembrane</keyword>
<evidence type="ECO:0000313" key="2">
    <source>
        <dbReference type="EMBL" id="GAA3878127.1"/>
    </source>
</evidence>
<evidence type="ECO:0008006" key="4">
    <source>
        <dbReference type="Google" id="ProtNLM"/>
    </source>
</evidence>
<comment type="caution">
    <text evidence="2">The sequence shown here is derived from an EMBL/GenBank/DDBJ whole genome shotgun (WGS) entry which is preliminary data.</text>
</comment>
<reference evidence="3" key="1">
    <citation type="journal article" date="2019" name="Int. J. Syst. Evol. Microbiol.">
        <title>The Global Catalogue of Microorganisms (GCM) 10K type strain sequencing project: providing services to taxonomists for standard genome sequencing and annotation.</title>
        <authorList>
            <consortium name="The Broad Institute Genomics Platform"/>
            <consortium name="The Broad Institute Genome Sequencing Center for Infectious Disease"/>
            <person name="Wu L."/>
            <person name="Ma J."/>
        </authorList>
    </citation>
    <scope>NUCLEOTIDE SEQUENCE [LARGE SCALE GENOMIC DNA]</scope>
    <source>
        <strain evidence="3">JCM 17190</strain>
    </source>
</reference>
<dbReference type="Proteomes" id="UP001399917">
    <property type="component" value="Unassembled WGS sequence"/>
</dbReference>
<keyword evidence="1" id="KW-1133">Transmembrane helix</keyword>
<protein>
    <recommendedName>
        <fullName evidence="4">Integral membrane protein</fullName>
    </recommendedName>
</protein>
<accession>A0ABP7KHQ5</accession>
<keyword evidence="1" id="KW-0472">Membrane</keyword>
<gene>
    <name evidence="2" type="ORF">GCM10022404_29860</name>
</gene>
<name>A0ABP7KHQ5_9RHOB</name>
<evidence type="ECO:0000256" key="1">
    <source>
        <dbReference type="SAM" id="Phobius"/>
    </source>
</evidence>
<organism evidence="2 3">
    <name type="scientific">Celeribacter arenosi</name>
    <dbReference type="NCBI Taxonomy" id="792649"/>
    <lineage>
        <taxon>Bacteria</taxon>
        <taxon>Pseudomonadati</taxon>
        <taxon>Pseudomonadota</taxon>
        <taxon>Alphaproteobacteria</taxon>
        <taxon>Rhodobacterales</taxon>
        <taxon>Roseobacteraceae</taxon>
        <taxon>Celeribacter</taxon>
    </lineage>
</organism>
<feature type="transmembrane region" description="Helical" evidence="1">
    <location>
        <begin position="67"/>
        <end position="88"/>
    </location>
</feature>
<proteinExistence type="predicted"/>
<keyword evidence="3" id="KW-1185">Reference proteome</keyword>
<sequence length="105" mass="11688">MRMTRPATAMAERRAPLYLARRSYRRRRLTDALRLLPVLMGVLWLLPLLWGGPGTENPTGEGSRAVIHVFAIWGLGIIAAIIISRALVVGEHDVDGEETRDDGRT</sequence>